<dbReference type="Gene3D" id="1.20.1150.12">
    <property type="entry name" value="Endoplasmic reticulum resident protein 29, C-terminal domain"/>
    <property type="match status" value="1"/>
</dbReference>
<name>A0A9C7UTG0_9RHOD</name>
<comment type="similarity">
    <text evidence="3 10">Belongs to the protein disulfide isomerase family.</text>
</comment>
<organism evidence="12 13">
    <name type="scientific">Galdieria partita</name>
    <dbReference type="NCBI Taxonomy" id="83374"/>
    <lineage>
        <taxon>Eukaryota</taxon>
        <taxon>Rhodophyta</taxon>
        <taxon>Bangiophyceae</taxon>
        <taxon>Galdieriales</taxon>
        <taxon>Galdieriaceae</taxon>
        <taxon>Galdieria</taxon>
    </lineage>
</organism>
<dbReference type="SUPFAM" id="SSF47933">
    <property type="entry name" value="ERP29 C domain-like"/>
    <property type="match status" value="1"/>
</dbReference>
<dbReference type="CDD" id="cd02961">
    <property type="entry name" value="PDI_a_family"/>
    <property type="match status" value="1"/>
</dbReference>
<dbReference type="Pfam" id="PF07749">
    <property type="entry name" value="ERp29"/>
    <property type="match status" value="1"/>
</dbReference>
<evidence type="ECO:0000256" key="4">
    <source>
        <dbReference type="ARBA" id="ARBA00012723"/>
    </source>
</evidence>
<evidence type="ECO:0000313" key="13">
    <source>
        <dbReference type="Proteomes" id="UP001061958"/>
    </source>
</evidence>
<dbReference type="GO" id="GO:0003756">
    <property type="term" value="F:protein disulfide isomerase activity"/>
    <property type="evidence" value="ECO:0007669"/>
    <property type="project" value="UniProtKB-EC"/>
</dbReference>
<dbReference type="InterPro" id="IPR013766">
    <property type="entry name" value="Thioredoxin_domain"/>
</dbReference>
<dbReference type="SUPFAM" id="SSF52833">
    <property type="entry name" value="Thioredoxin-like"/>
    <property type="match status" value="2"/>
</dbReference>
<keyword evidence="6" id="KW-0677">Repeat</keyword>
<dbReference type="Proteomes" id="UP001061958">
    <property type="component" value="Unassembled WGS sequence"/>
</dbReference>
<keyword evidence="13" id="KW-1185">Reference proteome</keyword>
<reference evidence="12" key="2">
    <citation type="submission" date="2022-01" db="EMBL/GenBank/DDBJ databases">
        <authorList>
            <person name="Hirooka S."/>
            <person name="Miyagishima S.Y."/>
        </authorList>
    </citation>
    <scope>NUCLEOTIDE SEQUENCE</scope>
    <source>
        <strain evidence="12">NBRC 102759</strain>
    </source>
</reference>
<evidence type="ECO:0000256" key="6">
    <source>
        <dbReference type="ARBA" id="ARBA00022737"/>
    </source>
</evidence>
<reference evidence="12" key="1">
    <citation type="journal article" date="2022" name="Proc. Natl. Acad. Sci. U.S.A.">
        <title>Life cycle and functional genomics of the unicellular red alga Galdieria for elucidating algal and plant evolution and industrial use.</title>
        <authorList>
            <person name="Hirooka S."/>
            <person name="Itabashi T."/>
            <person name="Ichinose T.M."/>
            <person name="Onuma R."/>
            <person name="Fujiwara T."/>
            <person name="Yamashita S."/>
            <person name="Jong L.W."/>
            <person name="Tomita R."/>
            <person name="Iwane A.H."/>
            <person name="Miyagishima S.Y."/>
        </authorList>
    </citation>
    <scope>NUCLEOTIDE SEQUENCE</scope>
    <source>
        <strain evidence="12">NBRC 102759</strain>
    </source>
</reference>
<dbReference type="PROSITE" id="PS51257">
    <property type="entry name" value="PROKAR_LIPOPROTEIN"/>
    <property type="match status" value="1"/>
</dbReference>
<feature type="domain" description="Thioredoxin" evidence="11">
    <location>
        <begin position="140"/>
        <end position="304"/>
    </location>
</feature>
<dbReference type="GO" id="GO:0005783">
    <property type="term" value="C:endoplasmic reticulum"/>
    <property type="evidence" value="ECO:0007669"/>
    <property type="project" value="InterPro"/>
</dbReference>
<evidence type="ECO:0000256" key="7">
    <source>
        <dbReference type="ARBA" id="ARBA00023157"/>
    </source>
</evidence>
<evidence type="ECO:0000256" key="8">
    <source>
        <dbReference type="ARBA" id="ARBA00023235"/>
    </source>
</evidence>
<accession>A0A9C7UTG0</accession>
<evidence type="ECO:0000259" key="11">
    <source>
        <dbReference type="PROSITE" id="PS51352"/>
    </source>
</evidence>
<dbReference type="CDD" id="cd02998">
    <property type="entry name" value="PDI_a_ERp38"/>
    <property type="match status" value="1"/>
</dbReference>
<dbReference type="AlphaFoldDB" id="A0A9C7UTG0"/>
<dbReference type="InterPro" id="IPR051063">
    <property type="entry name" value="PDI"/>
</dbReference>
<comment type="function">
    <text evidence="2">Participates in various redox reactions through the reversible oxidation of its active center dithiol to a disulfide and catalyzes dithiol-disulfide exchange reactions.</text>
</comment>
<comment type="catalytic activity">
    <reaction evidence="1">
        <text>Catalyzes the rearrangement of -S-S- bonds in proteins.</text>
        <dbReference type="EC" id="5.3.4.1"/>
    </reaction>
</comment>
<dbReference type="EC" id="5.3.4.1" evidence="4"/>
<evidence type="ECO:0000256" key="1">
    <source>
        <dbReference type="ARBA" id="ARBA00001182"/>
    </source>
</evidence>
<dbReference type="PANTHER" id="PTHR45672:SF11">
    <property type="entry name" value="PROTEIN DISULFIDE-ISOMERASE C17H9.14C"/>
    <property type="match status" value="1"/>
</dbReference>
<sequence length="392" mass="44624">METALRYMMQRLLLWTSAFIFLSTFSCALYYPDLTHKDFDQVIDGSKPALIELYAPWCGHCQALAPEIERLGESVKNNTEIIVAQVDADKDKVLSERFQIQGYPTIKLLSSGNMSDWIEYTGERTATGLVAFIQNHTHQSIQLLPVETFVVELTDENFDKVVMDPYSHVLVEFYAPWCGHCKTLKPQFEKVAKTYNQVKGVVIAAIDADKYGKIAEKYRVTGFPTLKYFPAGKDKKPVEYDSSRMAIAIVEFMNRQVGLDLDVGGELLPDAGRVEVMDNYARDFVKSNISQHESIRKAAEAEINHQNLRGQVLQNAKFYLTVMERYSKNGGDAYLNKELNKIEKELERKDLSPNRRNTLIRKQNIIQFFATIKDSEYLKAQAVGDALDDDAN</sequence>
<keyword evidence="8" id="KW-0413">Isomerase</keyword>
<dbReference type="PROSITE" id="PS51352">
    <property type="entry name" value="THIOREDOXIN_2"/>
    <property type="match status" value="2"/>
</dbReference>
<dbReference type="InterPro" id="IPR011679">
    <property type="entry name" value="ERp29_C"/>
</dbReference>
<evidence type="ECO:0000256" key="2">
    <source>
        <dbReference type="ARBA" id="ARBA00003318"/>
    </source>
</evidence>
<evidence type="ECO:0000313" key="12">
    <source>
        <dbReference type="EMBL" id="GJQ15219.1"/>
    </source>
</evidence>
<comment type="caution">
    <text evidence="12">The sequence shown here is derived from an EMBL/GenBank/DDBJ whole genome shotgun (WGS) entry which is preliminary data.</text>
</comment>
<dbReference type="NCBIfam" id="TIGR01126">
    <property type="entry name" value="pdi_dom"/>
    <property type="match status" value="1"/>
</dbReference>
<dbReference type="PRINTS" id="PR00421">
    <property type="entry name" value="THIOREDOXIN"/>
</dbReference>
<dbReference type="PANTHER" id="PTHR45672">
    <property type="entry name" value="PROTEIN DISULFIDE-ISOMERASE C17H9.14C-RELATED"/>
    <property type="match status" value="1"/>
</dbReference>
<evidence type="ECO:0000256" key="5">
    <source>
        <dbReference type="ARBA" id="ARBA00022729"/>
    </source>
</evidence>
<gene>
    <name evidence="12" type="ORF">GpartN1_g7010.t1</name>
</gene>
<dbReference type="InterPro" id="IPR017937">
    <property type="entry name" value="Thioredoxin_CS"/>
</dbReference>
<protein>
    <recommendedName>
        <fullName evidence="4">protein disulfide-isomerase</fullName>
        <ecNumber evidence="4">5.3.4.1</ecNumber>
    </recommendedName>
</protein>
<evidence type="ECO:0000256" key="3">
    <source>
        <dbReference type="ARBA" id="ARBA00006347"/>
    </source>
</evidence>
<dbReference type="InterPro" id="IPR036356">
    <property type="entry name" value="ERp29_C_sf"/>
</dbReference>
<dbReference type="GO" id="GO:0006457">
    <property type="term" value="P:protein folding"/>
    <property type="evidence" value="ECO:0007669"/>
    <property type="project" value="TreeGrafter"/>
</dbReference>
<keyword evidence="5" id="KW-0732">Signal</keyword>
<feature type="domain" description="Thioredoxin" evidence="11">
    <location>
        <begin position="20"/>
        <end position="138"/>
    </location>
</feature>
<dbReference type="EMBL" id="BQMJ01000066">
    <property type="protein sequence ID" value="GJQ15219.1"/>
    <property type="molecule type" value="Genomic_DNA"/>
</dbReference>
<dbReference type="Pfam" id="PF00085">
    <property type="entry name" value="Thioredoxin"/>
    <property type="match status" value="2"/>
</dbReference>
<keyword evidence="9" id="KW-0676">Redox-active center</keyword>
<dbReference type="OrthoDB" id="427280at2759"/>
<dbReference type="InterPro" id="IPR005788">
    <property type="entry name" value="PDI_thioredoxin-like_dom"/>
</dbReference>
<evidence type="ECO:0000256" key="9">
    <source>
        <dbReference type="ARBA" id="ARBA00023284"/>
    </source>
</evidence>
<evidence type="ECO:0000256" key="10">
    <source>
        <dbReference type="RuleBase" id="RU004208"/>
    </source>
</evidence>
<dbReference type="InterPro" id="IPR036249">
    <property type="entry name" value="Thioredoxin-like_sf"/>
</dbReference>
<proteinExistence type="inferred from homology"/>
<keyword evidence="7" id="KW-1015">Disulfide bond</keyword>
<dbReference type="PROSITE" id="PS00194">
    <property type="entry name" value="THIOREDOXIN_1"/>
    <property type="match status" value="2"/>
</dbReference>
<dbReference type="Gene3D" id="3.40.30.10">
    <property type="entry name" value="Glutaredoxin"/>
    <property type="match status" value="2"/>
</dbReference>